<gene>
    <name evidence="1" type="ORF">FNW02_17705</name>
</gene>
<comment type="caution">
    <text evidence="1">The sequence shown here is derived from an EMBL/GenBank/DDBJ whole genome shotgun (WGS) entry which is preliminary data.</text>
</comment>
<evidence type="ECO:0000313" key="2">
    <source>
        <dbReference type="Proteomes" id="UP001165986"/>
    </source>
</evidence>
<accession>A0AA40SYG1</accession>
<name>A0AA40SYG1_9NOST</name>
<organism evidence="1 2">
    <name type="scientific">Komarekiella delphini-convector SJRDD-AB1</name>
    <dbReference type="NCBI Taxonomy" id="2593771"/>
    <lineage>
        <taxon>Bacteria</taxon>
        <taxon>Bacillati</taxon>
        <taxon>Cyanobacteriota</taxon>
        <taxon>Cyanophyceae</taxon>
        <taxon>Nostocales</taxon>
        <taxon>Nostocaceae</taxon>
        <taxon>Komarekiella</taxon>
        <taxon>Komarekiella delphini-convector</taxon>
    </lineage>
</organism>
<reference evidence="1" key="1">
    <citation type="submission" date="2019-07" db="EMBL/GenBank/DDBJ databases">
        <title>Toxilogical consequences of a new and cryptic species of cyanobacteria (Komarekiella delphini-convector) recovered from the epidermis of a bottlenose dolphin and 1500 ft. in the air.</title>
        <authorList>
            <person name="Brown A.O."/>
            <person name="Dvorak P."/>
            <person name="Villanueva C.D."/>
            <person name="Foss A.J."/>
            <person name="Garvey A.D."/>
            <person name="Gibson Q.A."/>
            <person name="Johansen J.R."/>
            <person name="Casamatta D.A."/>
        </authorList>
    </citation>
    <scope>NUCLEOTIDE SEQUENCE</scope>
    <source>
        <strain evidence="1">SJRDD-AB1</strain>
    </source>
</reference>
<dbReference type="Proteomes" id="UP001165986">
    <property type="component" value="Unassembled WGS sequence"/>
</dbReference>
<evidence type="ECO:0000313" key="1">
    <source>
        <dbReference type="EMBL" id="MBD6617614.1"/>
    </source>
</evidence>
<dbReference type="EMBL" id="VJXY01000018">
    <property type="protein sequence ID" value="MBD6617614.1"/>
    <property type="molecule type" value="Genomic_DNA"/>
</dbReference>
<protein>
    <submittedName>
        <fullName evidence="1">Uncharacterized protein</fullName>
    </submittedName>
</protein>
<proteinExistence type="predicted"/>
<dbReference type="AlphaFoldDB" id="A0AA40SYG1"/>
<dbReference type="RefSeq" id="WP_191758827.1">
    <property type="nucleotide sequence ID" value="NZ_VJXY01000018.1"/>
</dbReference>
<sequence>MNPTTLTALRIAHRRMQSLIEELYTVAQTALDNDDLPDASLLQSIADKLYVEAENLDILISELEG</sequence>
<keyword evidence="2" id="KW-1185">Reference proteome</keyword>